<dbReference type="InterPro" id="IPR006076">
    <property type="entry name" value="FAD-dep_OxRdtase"/>
</dbReference>
<keyword evidence="3" id="KW-0274">FAD</keyword>
<feature type="domain" description="FAD dependent oxidoreductase" evidence="9">
    <location>
        <begin position="23"/>
        <end position="477"/>
    </location>
</feature>
<protein>
    <recommendedName>
        <fullName evidence="8">L-2-hydroxyglutarate dehydrogenase, mitochondrial</fullName>
        <ecNumber evidence="7">1.1.99.2</ecNumber>
    </recommendedName>
</protein>
<name>A0A5B0MFJ0_PUCGR</name>
<comment type="cofactor">
    <cofactor evidence="1">
        <name>FAD</name>
        <dbReference type="ChEBI" id="CHEBI:57692"/>
    </cofactor>
</comment>
<dbReference type="Proteomes" id="UP000324748">
    <property type="component" value="Unassembled WGS sequence"/>
</dbReference>
<dbReference type="PANTHER" id="PTHR43104">
    <property type="entry name" value="L-2-HYDROXYGLUTARATE DEHYDROGENASE, MITOCHONDRIAL"/>
    <property type="match status" value="1"/>
</dbReference>
<evidence type="ECO:0000256" key="6">
    <source>
        <dbReference type="ARBA" id="ARBA00037941"/>
    </source>
</evidence>
<evidence type="ECO:0000256" key="2">
    <source>
        <dbReference type="ARBA" id="ARBA00022630"/>
    </source>
</evidence>
<evidence type="ECO:0000313" key="10">
    <source>
        <dbReference type="EMBL" id="KAA1074898.1"/>
    </source>
</evidence>
<dbReference type="Gene3D" id="3.30.9.10">
    <property type="entry name" value="D-Amino Acid Oxidase, subunit A, domain 2"/>
    <property type="match status" value="1"/>
</dbReference>
<dbReference type="InterPro" id="IPR036188">
    <property type="entry name" value="FAD/NAD-bd_sf"/>
</dbReference>
<keyword evidence="11" id="KW-1185">Reference proteome</keyword>
<accession>A0A5B0MFJ0</accession>
<evidence type="ECO:0000313" key="11">
    <source>
        <dbReference type="Proteomes" id="UP000324748"/>
    </source>
</evidence>
<keyword evidence="2" id="KW-0285">Flavoprotein</keyword>
<dbReference type="GO" id="GO:0047545">
    <property type="term" value="F:(S)-2-hydroxyglutarate dehydrogenase activity"/>
    <property type="evidence" value="ECO:0007669"/>
    <property type="project" value="UniProtKB-EC"/>
</dbReference>
<evidence type="ECO:0000256" key="4">
    <source>
        <dbReference type="ARBA" id="ARBA00023002"/>
    </source>
</evidence>
<dbReference type="EC" id="1.1.99.2" evidence="7"/>
<evidence type="ECO:0000256" key="5">
    <source>
        <dbReference type="ARBA" id="ARBA00036066"/>
    </source>
</evidence>
<gene>
    <name evidence="10" type="ORF">PGT21_024336</name>
</gene>
<comment type="catalytic activity">
    <reaction evidence="5">
        <text>(S)-2-hydroxyglutarate + A = 2-oxoglutarate + AH2</text>
        <dbReference type="Rhea" id="RHEA:21252"/>
        <dbReference type="ChEBI" id="CHEBI:13193"/>
        <dbReference type="ChEBI" id="CHEBI:16782"/>
        <dbReference type="ChEBI" id="CHEBI:16810"/>
        <dbReference type="ChEBI" id="CHEBI:17499"/>
        <dbReference type="EC" id="1.1.99.2"/>
    </reaction>
</comment>
<dbReference type="Pfam" id="PF01266">
    <property type="entry name" value="DAO"/>
    <property type="match status" value="1"/>
</dbReference>
<dbReference type="Gene3D" id="3.50.50.60">
    <property type="entry name" value="FAD/NAD(P)-binding domain"/>
    <property type="match status" value="1"/>
</dbReference>
<comment type="similarity">
    <text evidence="6">Belongs to the L2HGDH family.</text>
</comment>
<organism evidence="10 11">
    <name type="scientific">Puccinia graminis f. sp. tritici</name>
    <dbReference type="NCBI Taxonomy" id="56615"/>
    <lineage>
        <taxon>Eukaryota</taxon>
        <taxon>Fungi</taxon>
        <taxon>Dikarya</taxon>
        <taxon>Basidiomycota</taxon>
        <taxon>Pucciniomycotina</taxon>
        <taxon>Pucciniomycetes</taxon>
        <taxon>Pucciniales</taxon>
        <taxon>Pucciniaceae</taxon>
        <taxon>Puccinia</taxon>
    </lineage>
</organism>
<proteinExistence type="inferred from homology"/>
<comment type="caution">
    <text evidence="10">The sequence shown here is derived from an EMBL/GenBank/DDBJ whole genome shotgun (WGS) entry which is preliminary data.</text>
</comment>
<evidence type="ECO:0000256" key="1">
    <source>
        <dbReference type="ARBA" id="ARBA00001974"/>
    </source>
</evidence>
<evidence type="ECO:0000259" key="9">
    <source>
        <dbReference type="Pfam" id="PF01266"/>
    </source>
</evidence>
<evidence type="ECO:0000256" key="7">
    <source>
        <dbReference type="ARBA" id="ARBA00038878"/>
    </source>
</evidence>
<dbReference type="PANTHER" id="PTHR43104:SF4">
    <property type="entry name" value="L-2-HYDROXYGLUTARATE DEHYDROGENASE, MITOCHONDRIAL"/>
    <property type="match status" value="1"/>
</dbReference>
<dbReference type="EMBL" id="VSWC01000157">
    <property type="protein sequence ID" value="KAA1074898.1"/>
    <property type="molecule type" value="Genomic_DNA"/>
</dbReference>
<evidence type="ECO:0000256" key="8">
    <source>
        <dbReference type="ARBA" id="ARBA00041137"/>
    </source>
</evidence>
<dbReference type="SUPFAM" id="SSF51905">
    <property type="entry name" value="FAD/NAD(P)-binding domain"/>
    <property type="match status" value="1"/>
</dbReference>
<sequence>MCSRTLSRLRQNFPYIPPEATVDHLVIGAGVVGLAIGRELVHRFRSRSTFVVERNPQPGQETSSRNSEVIHAGIYYPQDSLKTALCLRGRKLMYDYCRKHEIPHKKIGKLIISRSREETEYLQKLYDKCQSLNGSQDLRRGVMFGRMEDRDEELVPFRVIDQAEAHALEPDLSPDVSFGLFSPETGVLDSHAFISSLENSIENSENGELVYGTHVVRIDRSSTDQGWVVQTQTNADQPGEGGGERNSVLAKCLVNCAGLNAHNIYNHLLYPRSRQLQLGFCKGSYYSYGSPKGVDSVKHLIYPTPIQQPTQKSFVGLGTHLTLDMNQKIKFGPDVEWLTTRMIKANKGLVGKCGPDGLAADALEELQDFWTELLVPNDQRLETTYQSVKGYLPGVDRDHFSPDYSGIRPKLRTMEGSQNESNQELLLNGNERMSDSQLPNLDDFYINQSEPGFVNLLGIESPGLTSSLAIAEHVAKLIQQLPSGLSLKSRQSTAHERFSAVGHLDDWA</sequence>
<evidence type="ECO:0000256" key="3">
    <source>
        <dbReference type="ARBA" id="ARBA00022827"/>
    </source>
</evidence>
<dbReference type="AlphaFoldDB" id="A0A5B0MFJ0"/>
<reference evidence="10 11" key="1">
    <citation type="submission" date="2019-05" db="EMBL/GenBank/DDBJ databases">
        <title>Emergence of the Ug99 lineage of the wheat stem rust pathogen through somatic hybridization.</title>
        <authorList>
            <person name="Li F."/>
            <person name="Upadhyaya N.M."/>
            <person name="Sperschneider J."/>
            <person name="Matny O."/>
            <person name="Nguyen-Phuc H."/>
            <person name="Mago R."/>
            <person name="Raley C."/>
            <person name="Miller M.E."/>
            <person name="Silverstein K.A.T."/>
            <person name="Henningsen E."/>
            <person name="Hirsch C.D."/>
            <person name="Visser B."/>
            <person name="Pretorius Z.A."/>
            <person name="Steffenson B.J."/>
            <person name="Schwessinger B."/>
            <person name="Dodds P.N."/>
            <person name="Figueroa M."/>
        </authorList>
    </citation>
    <scope>NUCLEOTIDE SEQUENCE [LARGE SCALE GENOMIC DNA]</scope>
    <source>
        <strain evidence="10">21-0</strain>
    </source>
</reference>
<dbReference type="OrthoDB" id="498204at2759"/>
<keyword evidence="4" id="KW-0560">Oxidoreductase</keyword>